<dbReference type="OrthoDB" id="6138985at2759"/>
<accession>A0A8S1DBF4</accession>
<evidence type="ECO:0000256" key="1">
    <source>
        <dbReference type="SAM" id="MobiDB-lite"/>
    </source>
</evidence>
<sequence length="518" mass="59639">MKSRQTARLELHAIWCVEVGERAPFWSAAAWRQGAGSVRIDLRAQQREGLQPSDLKAAAAPPTRHKSRGQTTDPSPRRSCRTDRYHLQTTPREPIAMQRVLLLLLAVATWDAWAASIPFDEGSDSLRGALEALDRRQRALQQRPQYVQRQHANRLPRDKKDNDGEDDSVELINDDGQPEDIGYGYQRERQPGKLSPEQLRQAMLAVLGDQDDEPDNEGEDYSDEEEKRGAPASMFRERNQQIKQHHRKRTSDSTADEERKYRRLLAALWDKYQAEEQQEAKRQGGDYGYEGYDFYNSPMAWGSSHFDGVKRNYGYNEGYDMYNSPMAWGDGHFEGYKKRSAEDDPWYPAYQLPNKRITLRKRSSSPPLHQKTDEKTKAELAEIFDKKQPSNSGNHKQTPVTTVKPVASIGTAKPQQKVIKKKSVDWSQYFGMDKRRSLDEMDDDERKMMERYYRTFALATTLKRKRSTPVTVQSGDPKLDDMEHKLRVMEDLIVDEAVKYTGAHQGTEDPVDVKKVKV</sequence>
<feature type="compositionally biased region" description="Acidic residues" evidence="1">
    <location>
        <begin position="209"/>
        <end position="224"/>
    </location>
</feature>
<dbReference type="Proteomes" id="UP000494165">
    <property type="component" value="Unassembled WGS sequence"/>
</dbReference>
<comment type="caution">
    <text evidence="2">The sequence shown here is derived from an EMBL/GenBank/DDBJ whole genome shotgun (WGS) entry which is preliminary data.</text>
</comment>
<dbReference type="PANTHER" id="PTHR37687">
    <property type="entry name" value="AGAP006772-PA"/>
    <property type="match status" value="1"/>
</dbReference>
<reference evidence="2 3" key="1">
    <citation type="submission" date="2020-04" db="EMBL/GenBank/DDBJ databases">
        <authorList>
            <person name="Alioto T."/>
            <person name="Alioto T."/>
            <person name="Gomez Garrido J."/>
        </authorList>
    </citation>
    <scope>NUCLEOTIDE SEQUENCE [LARGE SCALE GENOMIC DNA]</scope>
</reference>
<feature type="region of interest" description="Disordered" evidence="1">
    <location>
        <begin position="206"/>
        <end position="258"/>
    </location>
</feature>
<feature type="compositionally biased region" description="Basic and acidic residues" evidence="1">
    <location>
        <begin position="225"/>
        <end position="240"/>
    </location>
</feature>
<dbReference type="PANTHER" id="PTHR37687:SF1">
    <property type="entry name" value="AGAP006772-PA"/>
    <property type="match status" value="1"/>
</dbReference>
<feature type="region of interest" description="Disordered" evidence="1">
    <location>
        <begin position="138"/>
        <end position="194"/>
    </location>
</feature>
<protein>
    <submittedName>
        <fullName evidence="2">Uncharacterized protein</fullName>
    </submittedName>
</protein>
<feature type="compositionally biased region" description="Acidic residues" evidence="1">
    <location>
        <begin position="163"/>
        <end position="178"/>
    </location>
</feature>
<dbReference type="InterPro" id="IPR038875">
    <property type="entry name" value="PLA2_conodipine-like"/>
</dbReference>
<keyword evidence="3" id="KW-1185">Reference proteome</keyword>
<evidence type="ECO:0000313" key="3">
    <source>
        <dbReference type="Proteomes" id="UP000494165"/>
    </source>
</evidence>
<gene>
    <name evidence="2" type="ORF">CLODIP_2_CD01345</name>
</gene>
<dbReference type="AlphaFoldDB" id="A0A8S1DBF4"/>
<name>A0A8S1DBF4_9INSE</name>
<evidence type="ECO:0000313" key="2">
    <source>
        <dbReference type="EMBL" id="CAB3377545.1"/>
    </source>
</evidence>
<dbReference type="EMBL" id="CADEPI010000147">
    <property type="protein sequence ID" value="CAB3377545.1"/>
    <property type="molecule type" value="Genomic_DNA"/>
</dbReference>
<feature type="region of interest" description="Disordered" evidence="1">
    <location>
        <begin position="45"/>
        <end position="89"/>
    </location>
</feature>
<proteinExistence type="predicted"/>
<organism evidence="2 3">
    <name type="scientific">Cloeon dipterum</name>
    <dbReference type="NCBI Taxonomy" id="197152"/>
    <lineage>
        <taxon>Eukaryota</taxon>
        <taxon>Metazoa</taxon>
        <taxon>Ecdysozoa</taxon>
        <taxon>Arthropoda</taxon>
        <taxon>Hexapoda</taxon>
        <taxon>Insecta</taxon>
        <taxon>Pterygota</taxon>
        <taxon>Palaeoptera</taxon>
        <taxon>Ephemeroptera</taxon>
        <taxon>Pisciforma</taxon>
        <taxon>Baetidae</taxon>
        <taxon>Cloeon</taxon>
    </lineage>
</organism>